<accession>A0A1I4V4N3</accession>
<dbReference type="GO" id="GO:0005840">
    <property type="term" value="C:ribosome"/>
    <property type="evidence" value="ECO:0007669"/>
    <property type="project" value="UniProtKB-KW"/>
</dbReference>
<feature type="domain" description="N-acetyltransferase" evidence="3">
    <location>
        <begin position="6"/>
        <end position="161"/>
    </location>
</feature>
<dbReference type="EMBL" id="FOUY01000005">
    <property type="protein sequence ID" value="SFM96083.1"/>
    <property type="molecule type" value="Genomic_DNA"/>
</dbReference>
<keyword evidence="5" id="KW-1185">Reference proteome</keyword>
<evidence type="ECO:0000256" key="2">
    <source>
        <dbReference type="ARBA" id="ARBA00023315"/>
    </source>
</evidence>
<dbReference type="CDD" id="cd04301">
    <property type="entry name" value="NAT_SF"/>
    <property type="match status" value="1"/>
</dbReference>
<dbReference type="Gene3D" id="3.40.630.30">
    <property type="match status" value="1"/>
</dbReference>
<dbReference type="InterPro" id="IPR016181">
    <property type="entry name" value="Acyl_CoA_acyltransferase"/>
</dbReference>
<dbReference type="PROSITE" id="PS51186">
    <property type="entry name" value="GNAT"/>
    <property type="match status" value="1"/>
</dbReference>
<keyword evidence="4" id="KW-0687">Ribonucleoprotein</keyword>
<proteinExistence type="predicted"/>
<sequence length="163" mass="17755">MADCTITVREVGPDDWLTWRALRLAALAEAPEAFHSRLEDWLGTGEQEWRERLAAPGRYLVADVEGKPCGQVVAIPPDPDGTADLIALWVAPYARGRGTADALVDAVLDCAAGWGASRLALHVVVGNDRAAAFYRRLGFADLGPIERPDGITEHRMERAVRRA</sequence>
<keyword evidence="2" id="KW-0012">Acyltransferase</keyword>
<dbReference type="Proteomes" id="UP000199614">
    <property type="component" value="Unassembled WGS sequence"/>
</dbReference>
<keyword evidence="4" id="KW-0689">Ribosomal protein</keyword>
<gene>
    <name evidence="4" type="ORF">SAMN05216207_1005170</name>
</gene>
<dbReference type="InterPro" id="IPR000182">
    <property type="entry name" value="GNAT_dom"/>
</dbReference>
<name>A0A1I4V4N3_PSUAM</name>
<protein>
    <submittedName>
        <fullName evidence="4">Ribosomal protein S18 acetylase RimI</fullName>
    </submittedName>
</protein>
<dbReference type="STRING" id="260086.SAMN05216207_1005170"/>
<dbReference type="Pfam" id="PF00583">
    <property type="entry name" value="Acetyltransf_1"/>
    <property type="match status" value="1"/>
</dbReference>
<dbReference type="AlphaFoldDB" id="A0A1I4V4N3"/>
<evidence type="ECO:0000256" key="1">
    <source>
        <dbReference type="ARBA" id="ARBA00022679"/>
    </source>
</evidence>
<dbReference type="InterPro" id="IPR050832">
    <property type="entry name" value="Bact_Acetyltransf"/>
</dbReference>
<dbReference type="GO" id="GO:0016747">
    <property type="term" value="F:acyltransferase activity, transferring groups other than amino-acyl groups"/>
    <property type="evidence" value="ECO:0007669"/>
    <property type="project" value="InterPro"/>
</dbReference>
<evidence type="ECO:0000313" key="5">
    <source>
        <dbReference type="Proteomes" id="UP000199614"/>
    </source>
</evidence>
<keyword evidence="1" id="KW-0808">Transferase</keyword>
<reference evidence="4 5" key="1">
    <citation type="submission" date="2016-10" db="EMBL/GenBank/DDBJ databases">
        <authorList>
            <person name="de Groot N.N."/>
        </authorList>
    </citation>
    <scope>NUCLEOTIDE SEQUENCE [LARGE SCALE GENOMIC DNA]</scope>
    <source>
        <strain evidence="4 5">CGMCC 4.1877</strain>
    </source>
</reference>
<evidence type="ECO:0000259" key="3">
    <source>
        <dbReference type="PROSITE" id="PS51186"/>
    </source>
</evidence>
<organism evidence="4 5">
    <name type="scientific">Pseudonocardia ammonioxydans</name>
    <dbReference type="NCBI Taxonomy" id="260086"/>
    <lineage>
        <taxon>Bacteria</taxon>
        <taxon>Bacillati</taxon>
        <taxon>Actinomycetota</taxon>
        <taxon>Actinomycetes</taxon>
        <taxon>Pseudonocardiales</taxon>
        <taxon>Pseudonocardiaceae</taxon>
        <taxon>Pseudonocardia</taxon>
    </lineage>
</organism>
<dbReference type="PANTHER" id="PTHR43877:SF2">
    <property type="entry name" value="AMINOALKYLPHOSPHONATE N-ACETYLTRANSFERASE-RELATED"/>
    <property type="match status" value="1"/>
</dbReference>
<dbReference type="SUPFAM" id="SSF55729">
    <property type="entry name" value="Acyl-CoA N-acyltransferases (Nat)"/>
    <property type="match status" value="1"/>
</dbReference>
<dbReference type="PANTHER" id="PTHR43877">
    <property type="entry name" value="AMINOALKYLPHOSPHONATE N-ACETYLTRANSFERASE-RELATED-RELATED"/>
    <property type="match status" value="1"/>
</dbReference>
<evidence type="ECO:0000313" key="4">
    <source>
        <dbReference type="EMBL" id="SFM96083.1"/>
    </source>
</evidence>